<feature type="region of interest" description="Disordered" evidence="1">
    <location>
        <begin position="1"/>
        <end position="40"/>
    </location>
</feature>
<organism evidence="2 3">
    <name type="scientific">Triangularia setosa</name>
    <dbReference type="NCBI Taxonomy" id="2587417"/>
    <lineage>
        <taxon>Eukaryota</taxon>
        <taxon>Fungi</taxon>
        <taxon>Dikarya</taxon>
        <taxon>Ascomycota</taxon>
        <taxon>Pezizomycotina</taxon>
        <taxon>Sordariomycetes</taxon>
        <taxon>Sordariomycetidae</taxon>
        <taxon>Sordariales</taxon>
        <taxon>Podosporaceae</taxon>
        <taxon>Triangularia</taxon>
    </lineage>
</organism>
<proteinExistence type="predicted"/>
<evidence type="ECO:0000313" key="3">
    <source>
        <dbReference type="Proteomes" id="UP001302321"/>
    </source>
</evidence>
<dbReference type="Proteomes" id="UP001302321">
    <property type="component" value="Unassembled WGS sequence"/>
</dbReference>
<feature type="compositionally biased region" description="Basic and acidic residues" evidence="1">
    <location>
        <begin position="70"/>
        <end position="97"/>
    </location>
</feature>
<keyword evidence="3" id="KW-1185">Reference proteome</keyword>
<feature type="compositionally biased region" description="Acidic residues" evidence="1">
    <location>
        <begin position="20"/>
        <end position="35"/>
    </location>
</feature>
<reference evidence="2" key="2">
    <citation type="submission" date="2023-05" db="EMBL/GenBank/DDBJ databases">
        <authorList>
            <consortium name="Lawrence Berkeley National Laboratory"/>
            <person name="Steindorff A."/>
            <person name="Hensen N."/>
            <person name="Bonometti L."/>
            <person name="Westerberg I."/>
            <person name="Brannstrom I.O."/>
            <person name="Guillou S."/>
            <person name="Cros-Aarteil S."/>
            <person name="Calhoun S."/>
            <person name="Haridas S."/>
            <person name="Kuo A."/>
            <person name="Mondo S."/>
            <person name="Pangilinan J."/>
            <person name="Riley R."/>
            <person name="Labutti K."/>
            <person name="Andreopoulos B."/>
            <person name="Lipzen A."/>
            <person name="Chen C."/>
            <person name="Yanf M."/>
            <person name="Daum C."/>
            <person name="Ng V."/>
            <person name="Clum A."/>
            <person name="Ohm R."/>
            <person name="Martin F."/>
            <person name="Silar P."/>
            <person name="Natvig D."/>
            <person name="Lalanne C."/>
            <person name="Gautier V."/>
            <person name="Ament-Velasquez S.L."/>
            <person name="Kruys A."/>
            <person name="Hutchinson M.I."/>
            <person name="Powell A.J."/>
            <person name="Barry K."/>
            <person name="Miller A.N."/>
            <person name="Grigoriev I.V."/>
            <person name="Debuchy R."/>
            <person name="Gladieux P."/>
            <person name="Thoren M.H."/>
            <person name="Johannesson H."/>
        </authorList>
    </citation>
    <scope>NUCLEOTIDE SEQUENCE</scope>
    <source>
        <strain evidence="2">CBS 892.96</strain>
    </source>
</reference>
<sequence>MEVLGVQSEALDQTATTELLDLEEGELPEGGSEESELGHLAVSMSDIRVVKVSPREGGRSPEYYNFAYRHNRESPDRQPRRDYHQPHSRESRQDYHRSLSRKSRRGYRGAPSRIARSSYRGSPGPEPRHDYRRFRSREPRRAYRKSPSREPRAHHHRLSSRPPRRDYRESREPDDGFTSQHYQRLRSPDSLARQNQRPGSPYDMTRGSFRGETRNHDEKPRGTEQDGVSQDHKRPTRYLVPTTNTVY</sequence>
<gene>
    <name evidence="2" type="ORF">QBC36DRAFT_80500</name>
</gene>
<protein>
    <submittedName>
        <fullName evidence="2">Uncharacterized protein</fullName>
    </submittedName>
</protein>
<feature type="compositionally biased region" description="Basic residues" evidence="1">
    <location>
        <begin position="98"/>
        <end position="107"/>
    </location>
</feature>
<feature type="compositionally biased region" description="Basic and acidic residues" evidence="1">
    <location>
        <begin position="209"/>
        <end position="233"/>
    </location>
</feature>
<dbReference type="AlphaFoldDB" id="A0AAN6WCZ4"/>
<feature type="compositionally biased region" description="Basic and acidic residues" evidence="1">
    <location>
        <begin position="136"/>
        <end position="151"/>
    </location>
</feature>
<reference evidence="2" key="1">
    <citation type="journal article" date="2023" name="Mol. Phylogenet. Evol.">
        <title>Genome-scale phylogeny and comparative genomics of the fungal order Sordariales.</title>
        <authorList>
            <person name="Hensen N."/>
            <person name="Bonometti L."/>
            <person name="Westerberg I."/>
            <person name="Brannstrom I.O."/>
            <person name="Guillou S."/>
            <person name="Cros-Aarteil S."/>
            <person name="Calhoun S."/>
            <person name="Haridas S."/>
            <person name="Kuo A."/>
            <person name="Mondo S."/>
            <person name="Pangilinan J."/>
            <person name="Riley R."/>
            <person name="LaButti K."/>
            <person name="Andreopoulos B."/>
            <person name="Lipzen A."/>
            <person name="Chen C."/>
            <person name="Yan M."/>
            <person name="Daum C."/>
            <person name="Ng V."/>
            <person name="Clum A."/>
            <person name="Steindorff A."/>
            <person name="Ohm R.A."/>
            <person name="Martin F."/>
            <person name="Silar P."/>
            <person name="Natvig D.O."/>
            <person name="Lalanne C."/>
            <person name="Gautier V."/>
            <person name="Ament-Velasquez S.L."/>
            <person name="Kruys A."/>
            <person name="Hutchinson M.I."/>
            <person name="Powell A.J."/>
            <person name="Barry K."/>
            <person name="Miller A.N."/>
            <person name="Grigoriev I.V."/>
            <person name="Debuchy R."/>
            <person name="Gladieux P."/>
            <person name="Hiltunen Thoren M."/>
            <person name="Johannesson H."/>
        </authorList>
    </citation>
    <scope>NUCLEOTIDE SEQUENCE</scope>
    <source>
        <strain evidence="2">CBS 892.96</strain>
    </source>
</reference>
<accession>A0AAN6WCZ4</accession>
<feature type="region of interest" description="Disordered" evidence="1">
    <location>
        <begin position="52"/>
        <end position="247"/>
    </location>
</feature>
<evidence type="ECO:0000313" key="2">
    <source>
        <dbReference type="EMBL" id="KAK4179240.1"/>
    </source>
</evidence>
<comment type="caution">
    <text evidence="2">The sequence shown here is derived from an EMBL/GenBank/DDBJ whole genome shotgun (WGS) entry which is preliminary data.</text>
</comment>
<evidence type="ECO:0000256" key="1">
    <source>
        <dbReference type="SAM" id="MobiDB-lite"/>
    </source>
</evidence>
<dbReference type="EMBL" id="MU866120">
    <property type="protein sequence ID" value="KAK4179240.1"/>
    <property type="molecule type" value="Genomic_DNA"/>
</dbReference>
<name>A0AAN6WCZ4_9PEZI</name>
<feature type="compositionally biased region" description="Basic and acidic residues" evidence="1">
    <location>
        <begin position="163"/>
        <end position="174"/>
    </location>
</feature>